<dbReference type="RefSeq" id="WP_316984578.1">
    <property type="nucleotide sequence ID" value="NZ_CP136521.1"/>
</dbReference>
<dbReference type="EMBL" id="CP136521">
    <property type="protein sequence ID" value="WOD44920.1"/>
    <property type="molecule type" value="Genomic_DNA"/>
</dbReference>
<dbReference type="Pfam" id="PF08797">
    <property type="entry name" value="HIRAN"/>
    <property type="match status" value="1"/>
</dbReference>
<sequence>MERDYFLRFSIAGFSYYEGAIAFKNLEIGTILTLKREPTNTYDKHAIEIFFNDLKLGYVPKFESRKLSLLLKYGFDKFETRIQNINTDEHPESQIDIILYLVKEEAPL</sequence>
<evidence type="ECO:0000313" key="5">
    <source>
        <dbReference type="Proteomes" id="UP001302486"/>
    </source>
</evidence>
<dbReference type="Gene3D" id="3.30.70.2330">
    <property type="match status" value="1"/>
</dbReference>
<organism evidence="4 5">
    <name type="scientific">Hwangdonia lutea</name>
    <dbReference type="NCBI Taxonomy" id="3075823"/>
    <lineage>
        <taxon>Bacteria</taxon>
        <taxon>Pseudomonadati</taxon>
        <taxon>Bacteroidota</taxon>
        <taxon>Flavobacteriia</taxon>
        <taxon>Flavobacteriales</taxon>
        <taxon>Flavobacteriaceae</taxon>
        <taxon>Hwangdonia</taxon>
    </lineage>
</organism>
<proteinExistence type="predicted"/>
<name>A0AA97ERJ4_9FLAO</name>
<evidence type="ECO:0000256" key="1">
    <source>
        <dbReference type="ARBA" id="ARBA00022723"/>
    </source>
</evidence>
<dbReference type="Proteomes" id="UP001302486">
    <property type="component" value="Chromosome"/>
</dbReference>
<dbReference type="GO" id="GO:0008270">
    <property type="term" value="F:zinc ion binding"/>
    <property type="evidence" value="ECO:0007669"/>
    <property type="project" value="InterPro"/>
</dbReference>
<dbReference type="SMART" id="SM00910">
    <property type="entry name" value="HIRAN"/>
    <property type="match status" value="1"/>
</dbReference>
<keyword evidence="2" id="KW-0378">Hydrolase</keyword>
<dbReference type="AlphaFoldDB" id="A0AA97ERJ4"/>
<keyword evidence="1" id="KW-0479">Metal-binding</keyword>
<keyword evidence="5" id="KW-1185">Reference proteome</keyword>
<accession>A0AA97ERJ4</accession>
<dbReference type="GO" id="GO:0003676">
    <property type="term" value="F:nucleic acid binding"/>
    <property type="evidence" value="ECO:0007669"/>
    <property type="project" value="InterPro"/>
</dbReference>
<reference evidence="5" key="1">
    <citation type="submission" date="2024-06" db="EMBL/GenBank/DDBJ databases">
        <title>Hwangdonia haimaensis gen. nov., sp. nov., a member of the family Flavobacteriaceae isolated from the haima cold seep.</title>
        <authorList>
            <person name="Li J."/>
        </authorList>
    </citation>
    <scope>NUCLEOTIDE SEQUENCE [LARGE SCALE GENOMIC DNA]</scope>
    <source>
        <strain evidence="5">SCSIO 19198</strain>
    </source>
</reference>
<protein>
    <submittedName>
        <fullName evidence="4">HIRAN domain-containing protein</fullName>
    </submittedName>
</protein>
<feature type="domain" description="HIRAN" evidence="3">
    <location>
        <begin position="4"/>
        <end position="105"/>
    </location>
</feature>
<dbReference type="GO" id="GO:0016818">
    <property type="term" value="F:hydrolase activity, acting on acid anhydrides, in phosphorus-containing anhydrides"/>
    <property type="evidence" value="ECO:0007669"/>
    <property type="project" value="InterPro"/>
</dbReference>
<dbReference type="KEGG" id="hws:RNZ46_06530"/>
<evidence type="ECO:0000259" key="3">
    <source>
        <dbReference type="SMART" id="SM00910"/>
    </source>
</evidence>
<dbReference type="InterPro" id="IPR014905">
    <property type="entry name" value="HIRAN"/>
</dbReference>
<evidence type="ECO:0000256" key="2">
    <source>
        <dbReference type="ARBA" id="ARBA00022801"/>
    </source>
</evidence>
<gene>
    <name evidence="4" type="ORF">RNZ46_06530</name>
</gene>
<evidence type="ECO:0000313" key="4">
    <source>
        <dbReference type="EMBL" id="WOD44920.1"/>
    </source>
</evidence>